<protein>
    <submittedName>
        <fullName evidence="1">Uncharacterized protein</fullName>
    </submittedName>
</protein>
<gene>
    <name evidence="1" type="ORF">SAMN05445060_2810</name>
</gene>
<accession>A0A1N7GI18</accession>
<dbReference type="AlphaFoldDB" id="A0A1N7GI18"/>
<reference evidence="1 2" key="1">
    <citation type="submission" date="2017-01" db="EMBL/GenBank/DDBJ databases">
        <authorList>
            <person name="Mah S.A."/>
            <person name="Swanson W.J."/>
            <person name="Moy G.W."/>
            <person name="Vacquier V.D."/>
        </authorList>
    </citation>
    <scope>NUCLEOTIDE SEQUENCE [LARGE SCALE GENOMIC DNA]</scope>
    <source>
        <strain evidence="1 2">CPCC 203464</strain>
    </source>
</reference>
<evidence type="ECO:0000313" key="1">
    <source>
        <dbReference type="EMBL" id="SIS12190.1"/>
    </source>
</evidence>
<keyword evidence="2" id="KW-1185">Reference proteome</keyword>
<sequence>MSSSFNLAAYVKKSATSSGVNTKVTDKRVLIGIAKALVPVALAARRQSSSSNAKDS</sequence>
<organism evidence="1 2">
    <name type="scientific">Williamsia sterculiae</name>
    <dbReference type="NCBI Taxonomy" id="1344003"/>
    <lineage>
        <taxon>Bacteria</taxon>
        <taxon>Bacillati</taxon>
        <taxon>Actinomycetota</taxon>
        <taxon>Actinomycetes</taxon>
        <taxon>Mycobacteriales</taxon>
        <taxon>Nocardiaceae</taxon>
        <taxon>Williamsia</taxon>
    </lineage>
</organism>
<evidence type="ECO:0000313" key="2">
    <source>
        <dbReference type="Proteomes" id="UP000186218"/>
    </source>
</evidence>
<dbReference type="Proteomes" id="UP000186218">
    <property type="component" value="Unassembled WGS sequence"/>
</dbReference>
<proteinExistence type="predicted"/>
<name>A0A1N7GI18_9NOCA</name>
<dbReference type="EMBL" id="FTNT01000008">
    <property type="protein sequence ID" value="SIS12190.1"/>
    <property type="molecule type" value="Genomic_DNA"/>
</dbReference>